<evidence type="ECO:0000256" key="1">
    <source>
        <dbReference type="SAM" id="Coils"/>
    </source>
</evidence>
<dbReference type="RefSeq" id="WP_138387105.1">
    <property type="nucleotide sequence ID" value="NZ_CP054021.1"/>
</dbReference>
<name>A0ABX6PK39_9HYPH</name>
<keyword evidence="1" id="KW-0175">Coiled coil</keyword>
<organism evidence="2 3">
    <name type="scientific">Rhizobium indicum</name>
    <dbReference type="NCBI Taxonomy" id="2583231"/>
    <lineage>
        <taxon>Bacteria</taxon>
        <taxon>Pseudomonadati</taxon>
        <taxon>Pseudomonadota</taxon>
        <taxon>Alphaproteobacteria</taxon>
        <taxon>Hyphomicrobiales</taxon>
        <taxon>Rhizobiaceae</taxon>
        <taxon>Rhizobium/Agrobacterium group</taxon>
        <taxon>Rhizobium</taxon>
    </lineage>
</organism>
<keyword evidence="3" id="KW-1185">Reference proteome</keyword>
<protein>
    <submittedName>
        <fullName evidence="2">Uncharacterized protein</fullName>
    </submittedName>
</protein>
<sequence>MIKRTRRIRTAERKKRRVFEGSMEQRLRSRIDVLEQLKPEDITPELWEKMGSLEAVRNWESQEYGIQPIGSKKKYTTIDADFGGMVVLLQREINRLRPPPASVTPGPRKPLAVQLVESKLAREVLATRLGVAKKDRRRLSQELGKKTKTARAQEKLIEHYEQKIDALSQENRNLKTRLLAFEGFKAVQ</sequence>
<evidence type="ECO:0000313" key="3">
    <source>
        <dbReference type="Proteomes" id="UP000305673"/>
    </source>
</evidence>
<evidence type="ECO:0000313" key="2">
    <source>
        <dbReference type="EMBL" id="QKK18812.1"/>
    </source>
</evidence>
<dbReference type="EMBL" id="CP054021">
    <property type="protein sequence ID" value="QKK18812.1"/>
    <property type="molecule type" value="Genomic_DNA"/>
</dbReference>
<gene>
    <name evidence="2" type="ORF">FFM53_021150</name>
</gene>
<feature type="coiled-coil region" evidence="1">
    <location>
        <begin position="150"/>
        <end position="177"/>
    </location>
</feature>
<dbReference type="Proteomes" id="UP000305673">
    <property type="component" value="Chromosome"/>
</dbReference>
<proteinExistence type="predicted"/>
<accession>A0ABX6PK39</accession>
<reference evidence="2 3" key="1">
    <citation type="submission" date="2020-05" db="EMBL/GenBank/DDBJ databases">
        <title>Genome sequences of pea root nodulating Rhizobium spp.</title>
        <authorList>
            <person name="Rahi P."/>
        </authorList>
    </citation>
    <scope>NUCLEOTIDE SEQUENCE [LARGE SCALE GENOMIC DNA]</scope>
    <source>
        <strain evidence="3">JKLM 12A2</strain>
    </source>
</reference>